<keyword evidence="1" id="KW-0446">Lipid-binding</keyword>
<sequence length="299" mass="34652">MSTQEKFTAAINVIRSLPKNGAYQPSKDLLLRFYAYFKQATIGPNNQPKPSFWDVVNRAKWQAWYNLGDMSKENAMQEYVDELKKIVETMAYTNPVADFVSSLDSFYESVSIDDLEMVVGPIERGNLIEKNSCSLISINEHQDIADTEIDEECFHDVLEVNNLSSGERLINVQTVNQYLSSSDYIEDFVSDNCIPISQQNGNSMIQLQCANDFLDEFKLQIRNTVSTMKYDLDIITNRVVKIELKLDEIKKTRERKHYQALYFNLFQIVVLLGWPIIVQLIFNWFKKQNRRKALNVKAL</sequence>
<dbReference type="Proteomes" id="UP001160148">
    <property type="component" value="Unassembled WGS sequence"/>
</dbReference>
<dbReference type="PROSITE" id="PS00880">
    <property type="entry name" value="ACB_1"/>
    <property type="match status" value="1"/>
</dbReference>
<reference evidence="4 5" key="1">
    <citation type="submission" date="2023-01" db="EMBL/GenBank/DDBJ databases">
        <authorList>
            <person name="Whitehead M."/>
        </authorList>
    </citation>
    <scope>NUCLEOTIDE SEQUENCE [LARGE SCALE GENOMIC DNA]</scope>
</reference>
<name>A0AAV0WG66_9HEMI</name>
<keyword evidence="2" id="KW-0472">Membrane</keyword>
<feature type="transmembrane region" description="Helical" evidence="2">
    <location>
        <begin position="261"/>
        <end position="282"/>
    </location>
</feature>
<comment type="caution">
    <text evidence="4">The sequence shown here is derived from an EMBL/GenBank/DDBJ whole genome shotgun (WGS) entry which is preliminary data.</text>
</comment>
<evidence type="ECO:0000313" key="5">
    <source>
        <dbReference type="Proteomes" id="UP001160148"/>
    </source>
</evidence>
<evidence type="ECO:0000256" key="1">
    <source>
        <dbReference type="ARBA" id="ARBA00023121"/>
    </source>
</evidence>
<evidence type="ECO:0000259" key="3">
    <source>
        <dbReference type="PROSITE" id="PS51228"/>
    </source>
</evidence>
<protein>
    <recommendedName>
        <fullName evidence="3">ACB domain-containing protein</fullName>
    </recommendedName>
</protein>
<dbReference type="PROSITE" id="PS51228">
    <property type="entry name" value="ACB_2"/>
    <property type="match status" value="1"/>
</dbReference>
<accession>A0AAV0WG66</accession>
<evidence type="ECO:0000256" key="2">
    <source>
        <dbReference type="SAM" id="Phobius"/>
    </source>
</evidence>
<dbReference type="PANTHER" id="PTHR23310:SF77">
    <property type="entry name" value="LD25952P"/>
    <property type="match status" value="1"/>
</dbReference>
<dbReference type="GO" id="GO:0006631">
    <property type="term" value="P:fatty acid metabolic process"/>
    <property type="evidence" value="ECO:0007669"/>
    <property type="project" value="TreeGrafter"/>
</dbReference>
<dbReference type="Gene3D" id="1.20.80.10">
    <property type="match status" value="1"/>
</dbReference>
<dbReference type="EMBL" id="CARXXK010000002">
    <property type="protein sequence ID" value="CAI6354920.1"/>
    <property type="molecule type" value="Genomic_DNA"/>
</dbReference>
<dbReference type="SUPFAM" id="SSF47027">
    <property type="entry name" value="Acyl-CoA binding protein"/>
    <property type="match status" value="1"/>
</dbReference>
<dbReference type="GO" id="GO:0000062">
    <property type="term" value="F:fatty-acyl-CoA binding"/>
    <property type="evidence" value="ECO:0007669"/>
    <property type="project" value="InterPro"/>
</dbReference>
<dbReference type="GO" id="GO:0005737">
    <property type="term" value="C:cytoplasm"/>
    <property type="evidence" value="ECO:0007669"/>
    <property type="project" value="TreeGrafter"/>
</dbReference>
<dbReference type="FunFam" id="1.20.80.10:FF:000010">
    <property type="entry name" value="Acyl-CoA-binding domain-containing protein 5"/>
    <property type="match status" value="1"/>
</dbReference>
<dbReference type="Pfam" id="PF00887">
    <property type="entry name" value="ACBP"/>
    <property type="match status" value="1"/>
</dbReference>
<dbReference type="GO" id="GO:0019915">
    <property type="term" value="P:lipid storage"/>
    <property type="evidence" value="ECO:0007669"/>
    <property type="project" value="UniProtKB-ARBA"/>
</dbReference>
<dbReference type="InterPro" id="IPR035984">
    <property type="entry name" value="Acyl-CoA-binding_sf"/>
</dbReference>
<organism evidence="4 5">
    <name type="scientific">Macrosiphum euphorbiae</name>
    <name type="common">potato aphid</name>
    <dbReference type="NCBI Taxonomy" id="13131"/>
    <lineage>
        <taxon>Eukaryota</taxon>
        <taxon>Metazoa</taxon>
        <taxon>Ecdysozoa</taxon>
        <taxon>Arthropoda</taxon>
        <taxon>Hexapoda</taxon>
        <taxon>Insecta</taxon>
        <taxon>Pterygota</taxon>
        <taxon>Neoptera</taxon>
        <taxon>Paraneoptera</taxon>
        <taxon>Hemiptera</taxon>
        <taxon>Sternorrhyncha</taxon>
        <taxon>Aphidomorpha</taxon>
        <taxon>Aphidoidea</taxon>
        <taxon>Aphididae</taxon>
        <taxon>Macrosiphini</taxon>
        <taxon>Macrosiphum</taxon>
    </lineage>
</organism>
<dbReference type="InterPro" id="IPR000582">
    <property type="entry name" value="Acyl-CoA-binding_protein"/>
</dbReference>
<keyword evidence="2" id="KW-0812">Transmembrane</keyword>
<gene>
    <name evidence="4" type="ORF">MEUPH1_LOCUS10842</name>
</gene>
<dbReference type="PANTHER" id="PTHR23310">
    <property type="entry name" value="ACYL-COA-BINDING PROTEIN, ACBP"/>
    <property type="match status" value="1"/>
</dbReference>
<keyword evidence="2" id="KW-1133">Transmembrane helix</keyword>
<proteinExistence type="predicted"/>
<dbReference type="InterPro" id="IPR022408">
    <property type="entry name" value="Acyl-CoA-binding_prot_CS"/>
</dbReference>
<dbReference type="PRINTS" id="PR00689">
    <property type="entry name" value="ACOABINDINGP"/>
</dbReference>
<dbReference type="InterPro" id="IPR014352">
    <property type="entry name" value="FERM/acyl-CoA-bd_prot_sf"/>
</dbReference>
<keyword evidence="5" id="KW-1185">Reference proteome</keyword>
<evidence type="ECO:0000313" key="4">
    <source>
        <dbReference type="EMBL" id="CAI6354920.1"/>
    </source>
</evidence>
<dbReference type="AlphaFoldDB" id="A0AAV0WG66"/>
<feature type="domain" description="ACB" evidence="3">
    <location>
        <begin position="3"/>
        <end position="92"/>
    </location>
</feature>